<evidence type="ECO:0000313" key="3">
    <source>
        <dbReference type="Proteomes" id="UP000182769"/>
    </source>
</evidence>
<evidence type="ECO:0000259" key="1">
    <source>
        <dbReference type="Pfam" id="PF11575"/>
    </source>
</evidence>
<dbReference type="Proteomes" id="UP000182769">
    <property type="component" value="Unassembled WGS sequence"/>
</dbReference>
<dbReference type="STRING" id="1137284.GCA_001418205_01529"/>
<dbReference type="RefSeq" id="WP_055462639.1">
    <property type="nucleotide sequence ID" value="NZ_CYHG01000004.1"/>
</dbReference>
<proteinExistence type="predicted"/>
<dbReference type="GO" id="GO:0051537">
    <property type="term" value="F:2 iron, 2 sulfur cluster binding"/>
    <property type="evidence" value="ECO:0007669"/>
    <property type="project" value="InterPro"/>
</dbReference>
<gene>
    <name evidence="2" type="ORF">Ga0061065_104109</name>
</gene>
<dbReference type="AlphaFoldDB" id="A0A0K6IKQ5"/>
<keyword evidence="3" id="KW-1185">Reference proteome</keyword>
<name>A0A0K6IKQ5_9GAMM</name>
<organism evidence="2 3">
    <name type="scientific">Marinomonas fungiae</name>
    <dbReference type="NCBI Taxonomy" id="1137284"/>
    <lineage>
        <taxon>Bacteria</taxon>
        <taxon>Pseudomonadati</taxon>
        <taxon>Pseudomonadota</taxon>
        <taxon>Gammaproteobacteria</taxon>
        <taxon>Oceanospirillales</taxon>
        <taxon>Oceanospirillaceae</taxon>
        <taxon>Marinomonas</taxon>
    </lineage>
</organism>
<sequence length="268" mass="30089">MSATMLSDTACNKNVQEIMQALTNLTSTMVSGFTQVEQIEESACIDAERPQQGIAQLVYAIEQGAPEAGMPFWRLRTWGMLIWQPVSLTLLSAYHLNISLDSLDRIALQQQHNYAIGFQLPKDGAFSHHTSTDKAIQTVAPILKQLCERYAKVLNEQTQARLPLLMAVLADTLFVTLERLAYQEIVTLSVPNKAEWVYQQGQKWCQLMGLNVPKTAERLRSVTINGERFQRKTCCLIYRCHGKSECSNCPHLLAKQKRSNLAGACDSQ</sequence>
<dbReference type="EMBL" id="CYHG01000004">
    <property type="protein sequence ID" value="CUB03678.1"/>
    <property type="molecule type" value="Genomic_DNA"/>
</dbReference>
<dbReference type="OrthoDB" id="7942745at2"/>
<dbReference type="InterPro" id="IPR024726">
    <property type="entry name" value="FhuF_C"/>
</dbReference>
<reference evidence="3" key="1">
    <citation type="submission" date="2015-08" db="EMBL/GenBank/DDBJ databases">
        <authorList>
            <person name="Varghese N."/>
        </authorList>
    </citation>
    <scope>NUCLEOTIDE SEQUENCE [LARGE SCALE GENOMIC DNA]</scope>
    <source>
        <strain evidence="3">JCM 18476</strain>
    </source>
</reference>
<feature type="domain" description="Ferric siderophore reductase C-terminal" evidence="1">
    <location>
        <begin position="231"/>
        <end position="251"/>
    </location>
</feature>
<evidence type="ECO:0000313" key="2">
    <source>
        <dbReference type="EMBL" id="CUB03678.1"/>
    </source>
</evidence>
<dbReference type="Pfam" id="PF11575">
    <property type="entry name" value="FhuF_C"/>
    <property type="match status" value="1"/>
</dbReference>
<protein>
    <submittedName>
        <fullName evidence="2">FhuF 2Fe-2S C-terminal domain</fullName>
    </submittedName>
</protein>
<accession>A0A0K6IKQ5</accession>